<keyword evidence="2" id="KW-0067">ATP-binding</keyword>
<dbReference type="PANTHER" id="PTHR43272:SF33">
    <property type="entry name" value="AMP-BINDING DOMAIN-CONTAINING PROTEIN-RELATED"/>
    <property type="match status" value="1"/>
</dbReference>
<organism evidence="4 5">
    <name type="scientific">Candidatus Komeilibacteria bacterium CG10_big_fil_rev_8_21_14_0_10_41_13</name>
    <dbReference type="NCBI Taxonomy" id="1974476"/>
    <lineage>
        <taxon>Bacteria</taxon>
        <taxon>Candidatus Komeiliibacteriota</taxon>
    </lineage>
</organism>
<dbReference type="GO" id="GO:0004467">
    <property type="term" value="F:long-chain fatty acid-CoA ligase activity"/>
    <property type="evidence" value="ECO:0007669"/>
    <property type="project" value="TreeGrafter"/>
</dbReference>
<feature type="domain" description="AMP-dependent synthetase/ligase" evidence="3">
    <location>
        <begin position="10"/>
        <end position="408"/>
    </location>
</feature>
<name>A0A2M6WCP4_9BACT</name>
<evidence type="ECO:0000256" key="2">
    <source>
        <dbReference type="ARBA" id="ARBA00022840"/>
    </source>
</evidence>
<dbReference type="Pfam" id="PF00501">
    <property type="entry name" value="AMP-binding"/>
    <property type="match status" value="1"/>
</dbReference>
<proteinExistence type="predicted"/>
<reference evidence="5" key="1">
    <citation type="submission" date="2017-09" db="EMBL/GenBank/DDBJ databases">
        <title>Depth-based differentiation of microbial function through sediment-hosted aquifers and enrichment of novel symbionts in the deep terrestrial subsurface.</title>
        <authorList>
            <person name="Probst A.J."/>
            <person name="Ladd B."/>
            <person name="Jarett J.K."/>
            <person name="Geller-Mcgrath D.E."/>
            <person name="Sieber C.M.K."/>
            <person name="Emerson J.B."/>
            <person name="Anantharaman K."/>
            <person name="Thomas B.C."/>
            <person name="Malmstrom R."/>
            <person name="Stieglmeier M."/>
            <person name="Klingl A."/>
            <person name="Woyke T."/>
            <person name="Ryan C.M."/>
            <person name="Banfield J.F."/>
        </authorList>
    </citation>
    <scope>NUCLEOTIDE SEQUENCE [LARGE SCALE GENOMIC DNA]</scope>
</reference>
<dbReference type="PROSITE" id="PS00455">
    <property type="entry name" value="AMP_BINDING"/>
    <property type="match status" value="1"/>
</dbReference>
<keyword evidence="4" id="KW-0436">Ligase</keyword>
<dbReference type="EMBL" id="PFBO01000042">
    <property type="protein sequence ID" value="PIT90569.1"/>
    <property type="molecule type" value="Genomic_DNA"/>
</dbReference>
<sequence>MPNSTIFDRFREAAEKYSKNVALGYKVEGSFKTISYKKLLSQINRCATGLRKMGVKEGAKVAIFSKNRTELVILDLALNKIGAVSVFIHTTFSPKIIKYILENSEAEYLAVGDLFSKYQEIEKQVSLRAVIAFNEINWKEGLVYFNDLLKQEEDDQPAADFNICTFVYTSGTTGNPKGVMLTNSNFLSNIDSAVKYVPYTSKDVFLSFLPISHVLERTGGYYAPLINGGAVYFAESVKTISDDIRKVRPTVLVSVPRIFEKTYDKIMDKVRSSSSLQQQLFYSSLNISRRHIKYEQEKKTFTPLLGLLYYLANKLVLKKIRSKLGGRLKFSISGGAALNPSIAKFFEAIGVKILEGYGLTETSPIIAVNPLDGYKFNTVGKIIEGVEVKIADDKEILVKGPNVMEGYYNNQAQTDETFDRDGWFLTGDLGYLDSDNYLTVIGRKKEMIVTSTGKNVNPVDLENALQESKYIHQVMVYGDNKKFISALIVPDFEELNNYATENNLEQVAFKLIKEEKIFNLYRKELDRQLKEFPENEKIGDFRLLEREFSEERDELTPTLKLRRKKILDNFLPN</sequence>
<dbReference type="InterPro" id="IPR020845">
    <property type="entry name" value="AMP-binding_CS"/>
</dbReference>
<comment type="caution">
    <text evidence="4">The sequence shown here is derived from an EMBL/GenBank/DDBJ whole genome shotgun (WGS) entry which is preliminary data.</text>
</comment>
<dbReference type="InterPro" id="IPR000873">
    <property type="entry name" value="AMP-dep_synth/lig_dom"/>
</dbReference>
<protein>
    <submittedName>
        <fullName evidence="4">Long-chain fatty acid--CoA ligase</fullName>
    </submittedName>
</protein>
<dbReference type="GO" id="GO:0016020">
    <property type="term" value="C:membrane"/>
    <property type="evidence" value="ECO:0007669"/>
    <property type="project" value="TreeGrafter"/>
</dbReference>
<dbReference type="InterPro" id="IPR042099">
    <property type="entry name" value="ANL_N_sf"/>
</dbReference>
<dbReference type="CDD" id="cd05907">
    <property type="entry name" value="VL_LC_FACS_like"/>
    <property type="match status" value="1"/>
</dbReference>
<dbReference type="SUPFAM" id="SSF56801">
    <property type="entry name" value="Acetyl-CoA synthetase-like"/>
    <property type="match status" value="1"/>
</dbReference>
<dbReference type="Pfam" id="PF23562">
    <property type="entry name" value="AMP-binding_C_3"/>
    <property type="match status" value="1"/>
</dbReference>
<gene>
    <name evidence="4" type="ORF">COU22_01465</name>
</gene>
<dbReference type="GO" id="GO:0005524">
    <property type="term" value="F:ATP binding"/>
    <property type="evidence" value="ECO:0007669"/>
    <property type="project" value="UniProtKB-KW"/>
</dbReference>
<dbReference type="Gene3D" id="3.40.50.12780">
    <property type="entry name" value="N-terminal domain of ligase-like"/>
    <property type="match status" value="1"/>
</dbReference>
<keyword evidence="1" id="KW-0547">Nucleotide-binding</keyword>
<evidence type="ECO:0000313" key="5">
    <source>
        <dbReference type="Proteomes" id="UP000230543"/>
    </source>
</evidence>
<evidence type="ECO:0000313" key="4">
    <source>
        <dbReference type="EMBL" id="PIT90569.1"/>
    </source>
</evidence>
<dbReference type="AlphaFoldDB" id="A0A2M6WCP4"/>
<dbReference type="PANTHER" id="PTHR43272">
    <property type="entry name" value="LONG-CHAIN-FATTY-ACID--COA LIGASE"/>
    <property type="match status" value="1"/>
</dbReference>
<evidence type="ECO:0000256" key="1">
    <source>
        <dbReference type="ARBA" id="ARBA00022741"/>
    </source>
</evidence>
<evidence type="ECO:0000259" key="3">
    <source>
        <dbReference type="Pfam" id="PF00501"/>
    </source>
</evidence>
<accession>A0A2M6WCP4</accession>
<dbReference type="Proteomes" id="UP000230543">
    <property type="component" value="Unassembled WGS sequence"/>
</dbReference>